<organism evidence="1 2">
    <name type="scientific">Nephila pilipes</name>
    <name type="common">Giant wood spider</name>
    <name type="synonym">Nephila maculata</name>
    <dbReference type="NCBI Taxonomy" id="299642"/>
    <lineage>
        <taxon>Eukaryota</taxon>
        <taxon>Metazoa</taxon>
        <taxon>Ecdysozoa</taxon>
        <taxon>Arthropoda</taxon>
        <taxon>Chelicerata</taxon>
        <taxon>Arachnida</taxon>
        <taxon>Araneae</taxon>
        <taxon>Araneomorphae</taxon>
        <taxon>Entelegynae</taxon>
        <taxon>Araneoidea</taxon>
        <taxon>Nephilidae</taxon>
        <taxon>Nephila</taxon>
    </lineage>
</organism>
<evidence type="ECO:0000313" key="1">
    <source>
        <dbReference type="EMBL" id="GFU50119.1"/>
    </source>
</evidence>
<keyword evidence="2" id="KW-1185">Reference proteome</keyword>
<evidence type="ECO:0000313" key="2">
    <source>
        <dbReference type="Proteomes" id="UP000887013"/>
    </source>
</evidence>
<reference evidence="1" key="1">
    <citation type="submission" date="2020-08" db="EMBL/GenBank/DDBJ databases">
        <title>Multicomponent nature underlies the extraordinary mechanical properties of spider dragline silk.</title>
        <authorList>
            <person name="Kono N."/>
            <person name="Nakamura H."/>
            <person name="Mori M."/>
            <person name="Yoshida Y."/>
            <person name="Ohtoshi R."/>
            <person name="Malay A.D."/>
            <person name="Moran D.A.P."/>
            <person name="Tomita M."/>
            <person name="Numata K."/>
            <person name="Arakawa K."/>
        </authorList>
    </citation>
    <scope>NUCLEOTIDE SEQUENCE</scope>
</reference>
<comment type="caution">
    <text evidence="1">The sequence shown here is derived from an EMBL/GenBank/DDBJ whole genome shotgun (WGS) entry which is preliminary data.</text>
</comment>
<name>A0A8X6R0R4_NEPPI</name>
<accession>A0A8X6R0R4</accession>
<dbReference type="AlphaFoldDB" id="A0A8X6R0R4"/>
<sequence length="123" mass="14692">MEEIAILLDSLKRCIREKVMLNYNMDLSNKYRDKSWENIANDWKEFSHRPRKKAVANFRLKTRHDCLTEHLKRIGILTNSLYPICKTDTINREHLLVFPGLDSILLLRGDVCLLYWNVRDRMS</sequence>
<gene>
    <name evidence="1" type="ORF">NPIL_629951</name>
</gene>
<dbReference type="EMBL" id="BMAW01087110">
    <property type="protein sequence ID" value="GFU50119.1"/>
    <property type="molecule type" value="Genomic_DNA"/>
</dbReference>
<dbReference type="Proteomes" id="UP000887013">
    <property type="component" value="Unassembled WGS sequence"/>
</dbReference>
<proteinExistence type="predicted"/>
<dbReference type="OrthoDB" id="6515318at2759"/>
<protein>
    <submittedName>
        <fullName evidence="1">Uncharacterized protein LOC103523915</fullName>
    </submittedName>
</protein>